<evidence type="ECO:0000313" key="2">
    <source>
        <dbReference type="EMBL" id="EFJ45486.1"/>
    </source>
</evidence>
<dbReference type="SUPFAM" id="SSF53474">
    <property type="entry name" value="alpha/beta-Hydrolases"/>
    <property type="match status" value="1"/>
</dbReference>
<dbReference type="OrthoDB" id="508050at2759"/>
<keyword evidence="3" id="KW-1185">Reference proteome</keyword>
<feature type="compositionally biased region" description="Gly residues" evidence="1">
    <location>
        <begin position="193"/>
        <end position="203"/>
    </location>
</feature>
<accession>D8U4E3</accession>
<reference evidence="2 3" key="1">
    <citation type="journal article" date="2010" name="Science">
        <title>Genomic analysis of organismal complexity in the multicellular green alga Volvox carteri.</title>
        <authorList>
            <person name="Prochnik S.E."/>
            <person name="Umen J."/>
            <person name="Nedelcu A.M."/>
            <person name="Hallmann A."/>
            <person name="Miller S.M."/>
            <person name="Nishii I."/>
            <person name="Ferris P."/>
            <person name="Kuo A."/>
            <person name="Mitros T."/>
            <person name="Fritz-Laylin L.K."/>
            <person name="Hellsten U."/>
            <person name="Chapman J."/>
            <person name="Simakov O."/>
            <person name="Rensing S.A."/>
            <person name="Terry A."/>
            <person name="Pangilinan J."/>
            <person name="Kapitonov V."/>
            <person name="Jurka J."/>
            <person name="Salamov A."/>
            <person name="Shapiro H."/>
            <person name="Schmutz J."/>
            <person name="Grimwood J."/>
            <person name="Lindquist E."/>
            <person name="Lucas S."/>
            <person name="Grigoriev I.V."/>
            <person name="Schmitt R."/>
            <person name="Kirk D."/>
            <person name="Rokhsar D.S."/>
        </authorList>
    </citation>
    <scope>NUCLEOTIDE SEQUENCE [LARGE SCALE GENOMIC DNA]</scope>
    <source>
        <strain evidence="3">f. Nagariensis / Eve</strain>
    </source>
</reference>
<feature type="compositionally biased region" description="Low complexity" evidence="1">
    <location>
        <begin position="123"/>
        <end position="150"/>
    </location>
</feature>
<dbReference type="PANTHER" id="PTHR33428:SF14">
    <property type="entry name" value="CARBOXYLESTERASE TYPE B DOMAIN-CONTAINING PROTEIN"/>
    <property type="match status" value="1"/>
</dbReference>
<feature type="region of interest" description="Disordered" evidence="1">
    <location>
        <begin position="52"/>
        <end position="203"/>
    </location>
</feature>
<proteinExistence type="predicted"/>
<feature type="compositionally biased region" description="Low complexity" evidence="1">
    <location>
        <begin position="544"/>
        <end position="554"/>
    </location>
</feature>
<feature type="compositionally biased region" description="Low complexity" evidence="1">
    <location>
        <begin position="468"/>
        <end position="497"/>
    </location>
</feature>
<dbReference type="InterPro" id="IPR029058">
    <property type="entry name" value="AB_hydrolase_fold"/>
</dbReference>
<dbReference type="Proteomes" id="UP000001058">
    <property type="component" value="Unassembled WGS sequence"/>
</dbReference>
<evidence type="ECO:0008006" key="4">
    <source>
        <dbReference type="Google" id="ProtNLM"/>
    </source>
</evidence>
<evidence type="ECO:0000256" key="1">
    <source>
        <dbReference type="SAM" id="MobiDB-lite"/>
    </source>
</evidence>
<dbReference type="STRING" id="3068.D8U4E3"/>
<feature type="region of interest" description="Disordered" evidence="1">
    <location>
        <begin position="459"/>
        <end position="523"/>
    </location>
</feature>
<dbReference type="RefSeq" id="XP_002953513.1">
    <property type="nucleotide sequence ID" value="XM_002953467.1"/>
</dbReference>
<feature type="region of interest" description="Disordered" evidence="1">
    <location>
        <begin position="1"/>
        <end position="38"/>
    </location>
</feature>
<protein>
    <recommendedName>
        <fullName evidence="4">Chlorophyllase</fullName>
    </recommendedName>
</protein>
<dbReference type="AlphaFoldDB" id="D8U4E3"/>
<dbReference type="Pfam" id="PF07224">
    <property type="entry name" value="Chlorophyllase"/>
    <property type="match status" value="1"/>
</dbReference>
<dbReference type="GeneID" id="9622435"/>
<dbReference type="InParanoid" id="D8U4E3"/>
<dbReference type="KEGG" id="vcn:VOLCADRAFT_94199"/>
<dbReference type="PANTHER" id="PTHR33428">
    <property type="entry name" value="CHLOROPHYLLASE-2, CHLOROPLASTIC"/>
    <property type="match status" value="1"/>
</dbReference>
<name>D8U4E3_VOLCA</name>
<dbReference type="InterPro" id="IPR017395">
    <property type="entry name" value="Chlorophyllase-like"/>
</dbReference>
<organism evidence="3">
    <name type="scientific">Volvox carteri f. nagariensis</name>
    <dbReference type="NCBI Taxonomy" id="3068"/>
    <lineage>
        <taxon>Eukaryota</taxon>
        <taxon>Viridiplantae</taxon>
        <taxon>Chlorophyta</taxon>
        <taxon>core chlorophytes</taxon>
        <taxon>Chlorophyceae</taxon>
        <taxon>CS clade</taxon>
        <taxon>Chlamydomonadales</taxon>
        <taxon>Volvocaceae</taxon>
        <taxon>Volvox</taxon>
    </lineage>
</organism>
<dbReference type="GO" id="GO:0047746">
    <property type="term" value="F:chlorophyllase activity"/>
    <property type="evidence" value="ECO:0007669"/>
    <property type="project" value="TreeGrafter"/>
</dbReference>
<feature type="compositionally biased region" description="Gly residues" evidence="1">
    <location>
        <begin position="555"/>
        <end position="572"/>
    </location>
</feature>
<feature type="compositionally biased region" description="Basic and acidic residues" evidence="1">
    <location>
        <begin position="601"/>
        <end position="612"/>
    </location>
</feature>
<feature type="region of interest" description="Disordered" evidence="1">
    <location>
        <begin position="541"/>
        <end position="616"/>
    </location>
</feature>
<dbReference type="Gene3D" id="3.40.50.1820">
    <property type="entry name" value="alpha/beta hydrolase"/>
    <property type="match status" value="1"/>
</dbReference>
<dbReference type="GO" id="GO:0015996">
    <property type="term" value="P:chlorophyll catabolic process"/>
    <property type="evidence" value="ECO:0007669"/>
    <property type="project" value="TreeGrafter"/>
</dbReference>
<dbReference type="EMBL" id="GL378357">
    <property type="protein sequence ID" value="EFJ45486.1"/>
    <property type="molecule type" value="Genomic_DNA"/>
</dbReference>
<gene>
    <name evidence="2" type="ORF">VOLCADRAFT_94199</name>
</gene>
<evidence type="ECO:0000313" key="3">
    <source>
        <dbReference type="Proteomes" id="UP000001058"/>
    </source>
</evidence>
<sequence length="734" mass="75412">MSAPATARDTELNVPMLNSANYRPSDQPHPEPQQPLAVEVEVEVEVAVEVEAGRRTSSAKGAHSPPPASFINRLVQQNPTSPPTPPVNEGRQGVEHRQPNSYGISVLRPSSPPKTGSHPVGTPPRSATPPAAATAVGDTAATATAATAPPKVMESLEAEAAAGAAGRGGGPRGGDADGDLSANLPTRGATPSSGGGGGGGGDGAHPLWEWGGCCPGGLMSGVLQCGPRGSWGSWWSGALMMWRSTTSPYSQSMEIPLTVGPLSHQQQQPAEGAEGEVAAPLQPHVDVSWGPLAGHRVRKQLPLTQWTGPPTRVTVTCPEQLGNESFPVVIMFGGFMCKAKWYQGLVDRVVSWGYAVVQYDIEGLVDSAESAILDPLLQLISVRVREGDLPAALDLHRLAVLGHGRGGKLAAMHLAKDDLISTAVLLDPVDLCGDDGGGGGLEEEAGRWLEVVGELRQALNDMPPPPTTTSTTPSTSAAAAAAAAGGRAPVPPGRVSRPPQPPQPTHDAPGWCGAGAGGGGRDGEKVVRWRARLEGVAATLARYGSRSGSRPGSGSDAGTGPGGKVGPGGGGVRVMACATVAEDASSPREPSDPAGGSRVGGEVKQEEAEGGKTRPRKALGIVGAAVGTLIPPGDKYGKFWSDAAPGSRLLVLPQSGHLQFVDLDPVRGRLMPQLMNRVLGGGDSQDTVEVAAVFTAACLHEAFHEGPPGAANPFTWRVGHYQYMVTVKRELAEG</sequence>